<organism evidence="1 2">
    <name type="scientific">Neiella holothuriorum</name>
    <dbReference type="NCBI Taxonomy" id="2870530"/>
    <lineage>
        <taxon>Bacteria</taxon>
        <taxon>Pseudomonadati</taxon>
        <taxon>Pseudomonadota</taxon>
        <taxon>Gammaproteobacteria</taxon>
        <taxon>Alteromonadales</taxon>
        <taxon>Echinimonadaceae</taxon>
        <taxon>Neiella</taxon>
    </lineage>
</organism>
<dbReference type="Pfam" id="PF03837">
    <property type="entry name" value="RecT"/>
    <property type="match status" value="1"/>
</dbReference>
<evidence type="ECO:0000313" key="2">
    <source>
        <dbReference type="Proteomes" id="UP001166251"/>
    </source>
</evidence>
<dbReference type="Proteomes" id="UP001166251">
    <property type="component" value="Unassembled WGS sequence"/>
</dbReference>
<proteinExistence type="predicted"/>
<comment type="caution">
    <text evidence="1">The sequence shown here is derived from an EMBL/GenBank/DDBJ whole genome shotgun (WGS) entry which is preliminary data.</text>
</comment>
<dbReference type="EMBL" id="JAHZSS010000010">
    <property type="protein sequence ID" value="MBW8191332.1"/>
    <property type="molecule type" value="Genomic_DNA"/>
</dbReference>
<dbReference type="InterPro" id="IPR004590">
    <property type="entry name" value="ssDNA_annealing_RecT"/>
</dbReference>
<reference evidence="1" key="1">
    <citation type="submission" date="2021-07" db="EMBL/GenBank/DDBJ databases">
        <title>Neiella marina sp. nov., isolated from the intestinal content of sea cucumber Apostichopus japonicus.</title>
        <authorList>
            <person name="Bai X."/>
        </authorList>
    </citation>
    <scope>NUCLEOTIDE SEQUENCE</scope>
    <source>
        <strain evidence="1">126</strain>
    </source>
</reference>
<accession>A0ABS7EI61</accession>
<dbReference type="RefSeq" id="WP_220104015.1">
    <property type="nucleotide sequence ID" value="NZ_JAHZSS010000010.1"/>
</dbReference>
<name>A0ABS7EI61_9GAMM</name>
<protein>
    <submittedName>
        <fullName evidence="1">Recombinase RecT</fullName>
    </submittedName>
</protein>
<keyword evidence="2" id="KW-1185">Reference proteome</keyword>
<gene>
    <name evidence="1" type="ORF">K0504_09810</name>
</gene>
<dbReference type="InterPro" id="IPR018330">
    <property type="entry name" value="RecT_fam"/>
</dbReference>
<evidence type="ECO:0000313" key="1">
    <source>
        <dbReference type="EMBL" id="MBW8191332.1"/>
    </source>
</evidence>
<sequence length="259" mass="29229">MQPTTNALAHIEVLRKSQQQFEETSNRYQTNIDFREQANYAHQQIIKTQSYGDFSLLNADPHSIHEAFMLTAILGISLNPHRDYAYLTSRWNVGQGKLECKLEIGYRGYQYLAACAGVIKRADAMLIYSKDDFAYHGPRQEVQHRITSLSTSLEARGEMAGGYCMAELIDGSICTTVMSPEELTAIETEMLAAAGDGFSVWKGPFRDQMRIKTVIRRAWKQWEMLVESLGADSDLMKRVSNLSQQDESDADNADLPVTE</sequence>
<dbReference type="NCBIfam" id="TIGR00616">
    <property type="entry name" value="rect"/>
    <property type="match status" value="1"/>
</dbReference>